<keyword evidence="4" id="KW-1185">Reference proteome</keyword>
<dbReference type="SUPFAM" id="SSF56436">
    <property type="entry name" value="C-type lectin-like"/>
    <property type="match status" value="1"/>
</dbReference>
<organism evidence="3 4">
    <name type="scientific">Paramormyrops kingsleyae</name>
    <dbReference type="NCBI Taxonomy" id="1676925"/>
    <lineage>
        <taxon>Eukaryota</taxon>
        <taxon>Metazoa</taxon>
        <taxon>Chordata</taxon>
        <taxon>Craniata</taxon>
        <taxon>Vertebrata</taxon>
        <taxon>Euteleostomi</taxon>
        <taxon>Actinopterygii</taxon>
        <taxon>Neopterygii</taxon>
        <taxon>Teleostei</taxon>
        <taxon>Osteoglossocephala</taxon>
        <taxon>Osteoglossomorpha</taxon>
        <taxon>Osteoglossiformes</taxon>
        <taxon>Mormyridae</taxon>
        <taxon>Paramormyrops</taxon>
    </lineage>
</organism>
<dbReference type="AlphaFoldDB" id="A0A3B3SFD4"/>
<dbReference type="Pfam" id="PF00059">
    <property type="entry name" value="Lectin_C"/>
    <property type="match status" value="1"/>
</dbReference>
<name>A0A3B3SFD4_9TELE</name>
<evidence type="ECO:0000313" key="4">
    <source>
        <dbReference type="Proteomes" id="UP000261540"/>
    </source>
</evidence>
<evidence type="ECO:0000259" key="2">
    <source>
        <dbReference type="PROSITE" id="PS50041"/>
    </source>
</evidence>
<reference evidence="3" key="2">
    <citation type="submission" date="2025-09" db="UniProtKB">
        <authorList>
            <consortium name="Ensembl"/>
        </authorList>
    </citation>
    <scope>IDENTIFICATION</scope>
</reference>
<dbReference type="SMART" id="SM00034">
    <property type="entry name" value="CLECT"/>
    <property type="match status" value="1"/>
</dbReference>
<evidence type="ECO:0000313" key="3">
    <source>
        <dbReference type="Ensembl" id="ENSPKIP00000028960.1"/>
    </source>
</evidence>
<dbReference type="PANTHER" id="PTHR22991:SF40">
    <property type="entry name" value="PROTEIN CBG13490"/>
    <property type="match status" value="1"/>
</dbReference>
<keyword evidence="1" id="KW-1015">Disulfide bond</keyword>
<dbReference type="InterPro" id="IPR016187">
    <property type="entry name" value="CTDL_fold"/>
</dbReference>
<protein>
    <recommendedName>
        <fullName evidence="2">C-type lectin domain-containing protein</fullName>
    </recommendedName>
</protein>
<proteinExistence type="predicted"/>
<dbReference type="GeneTree" id="ENSGT01120000272941"/>
<dbReference type="STRING" id="1676925.ENSPKIP00000028960"/>
<dbReference type="PROSITE" id="PS50041">
    <property type="entry name" value="C_TYPE_LECTIN_2"/>
    <property type="match status" value="1"/>
</dbReference>
<feature type="domain" description="C-type lectin" evidence="2">
    <location>
        <begin position="32"/>
        <end position="112"/>
    </location>
</feature>
<reference evidence="3" key="1">
    <citation type="submission" date="2025-08" db="UniProtKB">
        <authorList>
            <consortium name="Ensembl"/>
        </authorList>
    </citation>
    <scope>IDENTIFICATION</scope>
</reference>
<sequence>DSWVQTGSQSKPTSVLLLYCIQINCSCVQFTCSQAPGTHLISVHNSQANEDVFSLLGSASSAPRIWLGGYRDGQSNKFIWKDGSVWDYQNWVPGQPSYTSHTENCVEMNWKSKSGYLQNTYWSIILILIIHIKEQIDVQAISSLDRNPLLKREVSEYCILNVSSGTSVVLWRNQIVCEIGITPLYSSAFNVISITVQSHSI</sequence>
<dbReference type="InterPro" id="IPR050976">
    <property type="entry name" value="Snaclec"/>
</dbReference>
<dbReference type="Gene3D" id="3.10.100.10">
    <property type="entry name" value="Mannose-Binding Protein A, subunit A"/>
    <property type="match status" value="1"/>
</dbReference>
<dbReference type="PANTHER" id="PTHR22991">
    <property type="entry name" value="PROTEIN CBG13490"/>
    <property type="match status" value="1"/>
</dbReference>
<dbReference type="InterPro" id="IPR016186">
    <property type="entry name" value="C-type_lectin-like/link_sf"/>
</dbReference>
<accession>A0A3B3SFD4</accession>
<dbReference type="Proteomes" id="UP000261540">
    <property type="component" value="Unplaced"/>
</dbReference>
<dbReference type="InterPro" id="IPR001304">
    <property type="entry name" value="C-type_lectin-like"/>
</dbReference>
<evidence type="ECO:0000256" key="1">
    <source>
        <dbReference type="ARBA" id="ARBA00023157"/>
    </source>
</evidence>
<dbReference type="Ensembl" id="ENSPKIT00000009752.1">
    <property type="protein sequence ID" value="ENSPKIP00000028960.1"/>
    <property type="gene ID" value="ENSPKIG00000010399.1"/>
</dbReference>